<evidence type="ECO:0000256" key="1">
    <source>
        <dbReference type="SAM" id="MobiDB-lite"/>
    </source>
</evidence>
<sequence>MPRKGCPMCDRESLLIYPVRYAIACPLGAAKAPALSGQFKIDANAPQSVGSAKYTLRALRQGYLYTYDEKRKQLFAYMVLDGGVLFKFAPDITPPLAQSAERLAESSCPSGKDWAGSYGRCVNVQHTPGSDEAGNFWIGWSNVLWTKDLVYNKIKDEKWRKLHMQCINVPAMVAGTATDTGEFQASQKNIAHFVMDGPAMKDAFGFSNRAPKDEIALRRKDVAKIIQGAMTESPLKKGFVIAVNDPVGMTNDLAELTVPNTNSGFDNETYWKFISAQLLERAEASVRLNAREETRASYASSELAAQVDVDPMAMAPGGGGGAGDISGAYRIVKGWFSTGSLSKALDEDARQARDVPGAQRKAADEAWEEASTKKGADNKPVSVIDVSARDKFLNEEYPHKLDAFKPFWQPLVQAHVGWLKSKLLADWMAGTHDPKDIRSGYAYSESCAQAIGTAAGTEECQKVLNDWLSGRASDTGNLYARALMFNHEQLIQAADAQVHGSDIQYENFMNIYKNAFEDIEKKHQGANLIDRLVFTTANTFVNILAKGLKGPAVGFVTIRLALHAGTPIKAAHITPAQMRNWIVNQGEMLGLPVDSDQLSQQAAAANIRKEVVKASPPSDPAVFAYELDTDAWVKAGTLDASDVKVIKVPGVETTRKWLGSSSPYKFNQGVATAIFQLATLTFAYKDYAGSDQFNRGENLLKLTGSLVSILGNIVESVSETVKAAPAHPLSAYLMKQWAGAEGWAETGARVGRTIGAVAGIVLAGYDLLKNMPEAYANKEKGLARLYAIGGVLGIYISLSPFFSVLPAVIVAWLPPFWIVFVAAIIVGILIAHFKAAAIKDWISRCRFSKGEHYSSLDDELKAFDSAIGG</sequence>
<reference evidence="4 5" key="2">
    <citation type="submission" date="2017-08" db="EMBL/GenBank/DDBJ databases">
        <title>WGS of novel Burkholderia cepaca complex species.</title>
        <authorList>
            <person name="Lipuma J."/>
            <person name="Spilker T."/>
        </authorList>
    </citation>
    <scope>NUCLEOTIDE SEQUENCE [LARGE SCALE GENOMIC DNA]</scope>
    <source>
        <strain evidence="4 5">AU17325</strain>
    </source>
</reference>
<reference evidence="5" key="1">
    <citation type="submission" date="2017-06" db="EMBL/GenBank/DDBJ databases">
        <authorList>
            <person name="LiPuma J."/>
            <person name="Spilker T."/>
        </authorList>
    </citation>
    <scope>NUCLEOTIDE SEQUENCE [LARGE SCALE GENOMIC DNA]</scope>
    <source>
        <strain evidence="5">AU17325</strain>
    </source>
</reference>
<evidence type="ECO:0000313" key="5">
    <source>
        <dbReference type="Proteomes" id="UP000214600"/>
    </source>
</evidence>
<evidence type="ECO:0000259" key="3">
    <source>
        <dbReference type="Pfam" id="PF20249"/>
    </source>
</evidence>
<keyword evidence="2" id="KW-1133">Transmembrane helix</keyword>
<dbReference type="Pfam" id="PF20249">
    <property type="entry name" value="VasX_N"/>
    <property type="match status" value="1"/>
</dbReference>
<accession>A0A228HS77</accession>
<comment type="caution">
    <text evidence="4">The sequence shown here is derived from an EMBL/GenBank/DDBJ whole genome shotgun (WGS) entry which is preliminary data.</text>
</comment>
<dbReference type="EMBL" id="NKFA01000039">
    <property type="protein sequence ID" value="OXI32762.1"/>
    <property type="molecule type" value="Genomic_DNA"/>
</dbReference>
<organism evidence="4 5">
    <name type="scientific">Burkholderia aenigmatica</name>
    <dbReference type="NCBI Taxonomy" id="2015348"/>
    <lineage>
        <taxon>Bacteria</taxon>
        <taxon>Pseudomonadati</taxon>
        <taxon>Pseudomonadota</taxon>
        <taxon>Betaproteobacteria</taxon>
        <taxon>Burkholderiales</taxon>
        <taxon>Burkholderiaceae</taxon>
        <taxon>Burkholderia</taxon>
        <taxon>Burkholderia cepacia complex</taxon>
    </lineage>
</organism>
<feature type="region of interest" description="Disordered" evidence="1">
    <location>
        <begin position="347"/>
        <end position="375"/>
    </location>
</feature>
<dbReference type="InterPro" id="IPR046864">
    <property type="entry name" value="VasX_N"/>
</dbReference>
<feature type="domain" description="Toxin VasX N-terminal region" evidence="3">
    <location>
        <begin position="6"/>
        <end position="171"/>
    </location>
</feature>
<dbReference type="AlphaFoldDB" id="A0A228HS77"/>
<dbReference type="CDD" id="cd20707">
    <property type="entry name" value="MIX_III"/>
    <property type="match status" value="1"/>
</dbReference>
<keyword evidence="2" id="KW-0812">Transmembrane</keyword>
<dbReference type="InterPro" id="IPR048126">
    <property type="entry name" value="Toxin_VasX"/>
</dbReference>
<dbReference type="RefSeq" id="WP_089454558.1">
    <property type="nucleotide sequence ID" value="NZ_NKFA01000039.1"/>
</dbReference>
<dbReference type="OrthoDB" id="8664525at2"/>
<name>A0A228HS77_9BURK</name>
<evidence type="ECO:0000256" key="2">
    <source>
        <dbReference type="SAM" id="Phobius"/>
    </source>
</evidence>
<feature type="transmembrane region" description="Helical" evidence="2">
    <location>
        <begin position="785"/>
        <end position="810"/>
    </location>
</feature>
<dbReference type="Proteomes" id="UP000214600">
    <property type="component" value="Unassembled WGS sequence"/>
</dbReference>
<dbReference type="NCBIfam" id="NF041559">
    <property type="entry name" value="BTH_I2691_fam"/>
    <property type="match status" value="1"/>
</dbReference>
<evidence type="ECO:0000313" key="4">
    <source>
        <dbReference type="EMBL" id="OXI32762.1"/>
    </source>
</evidence>
<protein>
    <recommendedName>
        <fullName evidence="3">Toxin VasX N-terminal region domain-containing protein</fullName>
    </recommendedName>
</protein>
<gene>
    <name evidence="4" type="ORF">CFB84_40615</name>
</gene>
<feature type="transmembrane region" description="Helical" evidence="2">
    <location>
        <begin position="816"/>
        <end position="837"/>
    </location>
</feature>
<keyword evidence="2" id="KW-0472">Membrane</keyword>
<proteinExistence type="predicted"/>